<dbReference type="EMBL" id="MFFM01000034">
    <property type="protein sequence ID" value="OGF12179.1"/>
    <property type="molecule type" value="Genomic_DNA"/>
</dbReference>
<dbReference type="GO" id="GO:0005524">
    <property type="term" value="F:ATP binding"/>
    <property type="evidence" value="ECO:0007669"/>
    <property type="project" value="UniProtKB-KW"/>
</dbReference>
<dbReference type="Gene3D" id="3.40.50.300">
    <property type="entry name" value="P-loop containing nucleotide triphosphate hydrolases"/>
    <property type="match status" value="1"/>
</dbReference>
<sequence>MTKPLVEISGLRKSFGPHQVLKGIDLDILPGEMLAMVGPDGAGKTTLIRAICGLLPFQSGRISVLGHDVPAQMGLIKPHIGYLSQRFSLYGDLTVDENIEFFAEIHGVRDYRARREELLDFTRMKPFRSRLAERLSGGMKQKLALACTLVHTPQVIFLDEPTTGVDPVSRRDFWKILSRLLTDGLTIFLTTPYMDEAERCSRVAMLDKGNILALDSPQNIKLLMGGKVMELVCQDIKRAAQMISEELSPVNVQTFGDRLNVMMPDQGKQWPGLIEKLAAAGMKCDKWQEVSPSLENVFIKLMKPK</sequence>
<keyword evidence="2" id="KW-0813">Transport</keyword>
<name>A0A1F5RCI3_9BACT</name>
<dbReference type="AlphaFoldDB" id="A0A1F5RCI3"/>
<dbReference type="InterPro" id="IPR050763">
    <property type="entry name" value="ABC_transporter_ATP-binding"/>
</dbReference>
<reference evidence="6 7" key="1">
    <citation type="journal article" date="2016" name="Nat. Commun.">
        <title>Thousands of microbial genomes shed light on interconnected biogeochemical processes in an aquifer system.</title>
        <authorList>
            <person name="Anantharaman K."/>
            <person name="Brown C.T."/>
            <person name="Hug L.A."/>
            <person name="Sharon I."/>
            <person name="Castelle C.J."/>
            <person name="Probst A.J."/>
            <person name="Thomas B.C."/>
            <person name="Singh A."/>
            <person name="Wilkins M.J."/>
            <person name="Karaoz U."/>
            <person name="Brodie E.L."/>
            <person name="Williams K.H."/>
            <person name="Hubbard S.S."/>
            <person name="Banfield J.F."/>
        </authorList>
    </citation>
    <scope>NUCLEOTIDE SEQUENCE [LARGE SCALE GENOMIC DNA]</scope>
</reference>
<evidence type="ECO:0000313" key="7">
    <source>
        <dbReference type="Proteomes" id="UP000177230"/>
    </source>
</evidence>
<keyword evidence="3" id="KW-0547">Nucleotide-binding</keyword>
<proteinExistence type="inferred from homology"/>
<evidence type="ECO:0000313" key="6">
    <source>
        <dbReference type="EMBL" id="OGF12179.1"/>
    </source>
</evidence>
<dbReference type="SMART" id="SM00382">
    <property type="entry name" value="AAA"/>
    <property type="match status" value="1"/>
</dbReference>
<comment type="caution">
    <text evidence="6">The sequence shown here is derived from an EMBL/GenBank/DDBJ whole genome shotgun (WGS) entry which is preliminary data.</text>
</comment>
<dbReference type="PANTHER" id="PTHR42711:SF5">
    <property type="entry name" value="ABC TRANSPORTER ATP-BINDING PROTEIN NATA"/>
    <property type="match status" value="1"/>
</dbReference>
<evidence type="ECO:0000256" key="1">
    <source>
        <dbReference type="ARBA" id="ARBA00005417"/>
    </source>
</evidence>
<gene>
    <name evidence="6" type="ORF">A2024_04110</name>
</gene>
<feature type="domain" description="ABC transporter" evidence="5">
    <location>
        <begin position="6"/>
        <end position="233"/>
    </location>
</feature>
<dbReference type="PROSITE" id="PS50893">
    <property type="entry name" value="ABC_TRANSPORTER_2"/>
    <property type="match status" value="1"/>
</dbReference>
<dbReference type="InterPro" id="IPR027417">
    <property type="entry name" value="P-loop_NTPase"/>
</dbReference>
<organism evidence="6 7">
    <name type="scientific">Candidatus Edwardsbacteria bacterium GWF2_54_11</name>
    <dbReference type="NCBI Taxonomy" id="1817851"/>
    <lineage>
        <taxon>Bacteria</taxon>
        <taxon>Candidatus Edwardsiibacteriota</taxon>
    </lineage>
</organism>
<dbReference type="InterPro" id="IPR003439">
    <property type="entry name" value="ABC_transporter-like_ATP-bd"/>
</dbReference>
<evidence type="ECO:0000256" key="2">
    <source>
        <dbReference type="ARBA" id="ARBA00022448"/>
    </source>
</evidence>
<dbReference type="InterPro" id="IPR017871">
    <property type="entry name" value="ABC_transporter-like_CS"/>
</dbReference>
<dbReference type="CDD" id="cd03230">
    <property type="entry name" value="ABC_DR_subfamily_A"/>
    <property type="match status" value="1"/>
</dbReference>
<keyword evidence="4 6" id="KW-0067">ATP-binding</keyword>
<dbReference type="PANTHER" id="PTHR42711">
    <property type="entry name" value="ABC TRANSPORTER ATP-BINDING PROTEIN"/>
    <property type="match status" value="1"/>
</dbReference>
<evidence type="ECO:0000256" key="4">
    <source>
        <dbReference type="ARBA" id="ARBA00022840"/>
    </source>
</evidence>
<accession>A0A1F5RCI3</accession>
<dbReference type="Pfam" id="PF00005">
    <property type="entry name" value="ABC_tran"/>
    <property type="match status" value="1"/>
</dbReference>
<dbReference type="Proteomes" id="UP000177230">
    <property type="component" value="Unassembled WGS sequence"/>
</dbReference>
<protein>
    <submittedName>
        <fullName evidence="6">Multidrug ABC transporter ATP-binding protein</fullName>
    </submittedName>
</protein>
<comment type="similarity">
    <text evidence="1">Belongs to the ABC transporter superfamily.</text>
</comment>
<dbReference type="SUPFAM" id="SSF52540">
    <property type="entry name" value="P-loop containing nucleoside triphosphate hydrolases"/>
    <property type="match status" value="1"/>
</dbReference>
<evidence type="ECO:0000259" key="5">
    <source>
        <dbReference type="PROSITE" id="PS50893"/>
    </source>
</evidence>
<dbReference type="GO" id="GO:0016887">
    <property type="term" value="F:ATP hydrolysis activity"/>
    <property type="evidence" value="ECO:0007669"/>
    <property type="project" value="InterPro"/>
</dbReference>
<dbReference type="PROSITE" id="PS00211">
    <property type="entry name" value="ABC_TRANSPORTER_1"/>
    <property type="match status" value="1"/>
</dbReference>
<evidence type="ECO:0000256" key="3">
    <source>
        <dbReference type="ARBA" id="ARBA00022741"/>
    </source>
</evidence>
<dbReference type="InterPro" id="IPR003593">
    <property type="entry name" value="AAA+_ATPase"/>
</dbReference>